<comment type="caution">
    <text evidence="1">The sequence shown here is derived from an EMBL/GenBank/DDBJ whole genome shotgun (WGS) entry which is preliminary data.</text>
</comment>
<dbReference type="EMBL" id="LAZR01015327">
    <property type="protein sequence ID" value="KKM13680.1"/>
    <property type="molecule type" value="Genomic_DNA"/>
</dbReference>
<gene>
    <name evidence="1" type="ORF">LCGC14_1713780</name>
</gene>
<dbReference type="AlphaFoldDB" id="A0A0F9KEF6"/>
<proteinExistence type="predicted"/>
<accession>A0A0F9KEF6</accession>
<evidence type="ECO:0000313" key="1">
    <source>
        <dbReference type="EMBL" id="KKM13680.1"/>
    </source>
</evidence>
<protein>
    <submittedName>
        <fullName evidence="1">Uncharacterized protein</fullName>
    </submittedName>
</protein>
<sequence>MLWRTLWKGSIYLADSWGLHPRQDTAIDVMLGALEAKKGGKVGANIAWAMRGALRNNSLVDYPDSLDGILEGMEDAVSYYDCGNILFEEQAIQAMMDAEDVGDYERAEDIHLKLEDYRDSINRYSSVAITVHEPVVNTSLEDRLTEVYGHQAYKAIAASKFSGGWHIETDLSVKADQLHQADLVRDNVRELPSAGLELPDDLQRDDYPLPIPDEYYPTETDLRQLAKEMAVPMGKDWAPWHEEAEIFDILTTHISFVDHQARTKRRVKEGYFKAHNKAKKIGPIKVKTLKKWGVTDGHKAYNWGDLAALGRHTSTLIHIPEDRLESFMQQASQLEGAEKALEYLQ</sequence>
<organism evidence="1">
    <name type="scientific">marine sediment metagenome</name>
    <dbReference type="NCBI Taxonomy" id="412755"/>
    <lineage>
        <taxon>unclassified sequences</taxon>
        <taxon>metagenomes</taxon>
        <taxon>ecological metagenomes</taxon>
    </lineage>
</organism>
<reference evidence="1" key="1">
    <citation type="journal article" date="2015" name="Nature">
        <title>Complex archaea that bridge the gap between prokaryotes and eukaryotes.</title>
        <authorList>
            <person name="Spang A."/>
            <person name="Saw J.H."/>
            <person name="Jorgensen S.L."/>
            <person name="Zaremba-Niedzwiedzka K."/>
            <person name="Martijn J."/>
            <person name="Lind A.E."/>
            <person name="van Eijk R."/>
            <person name="Schleper C."/>
            <person name="Guy L."/>
            <person name="Ettema T.J."/>
        </authorList>
    </citation>
    <scope>NUCLEOTIDE SEQUENCE</scope>
</reference>
<name>A0A0F9KEF6_9ZZZZ</name>